<dbReference type="STRING" id="1678841.TBC1_126"/>
<evidence type="ECO:0000313" key="3">
    <source>
        <dbReference type="Proteomes" id="UP000053091"/>
    </source>
</evidence>
<dbReference type="Gene3D" id="1.10.3210.10">
    <property type="entry name" value="Hypothetical protein af1432"/>
    <property type="match status" value="1"/>
</dbReference>
<evidence type="ECO:0000259" key="1">
    <source>
        <dbReference type="PROSITE" id="PS51831"/>
    </source>
</evidence>
<dbReference type="RefSeq" id="WP_172668893.1">
    <property type="nucleotide sequence ID" value="NZ_DF968183.1"/>
</dbReference>
<sequence>MNLINLTDFIIEKMKRELPPTIVYHSPDHTLDVHDAAIRLAAMEGLDEHHTKLIRAAALLHDAGITVSFRDHEDYSAAIAQEYLPSFGFNEDEIREVKSMIMATKLPQLATSLAEKILCDADLDYLGRPDFFVIGQKLRLEWELSGNKIDLCEWYIIQMDFLRNHTYFTASAANLRNERKWQNLKEIEQLCTSGCKQNSVKVNS</sequence>
<reference evidence="2" key="1">
    <citation type="journal article" date="2015" name="Genome Announc.">
        <title>Draft Genome Sequence of Bacteroidales Strain TBC1, a Novel Isolate from a Methanogenic Wastewater Treatment System.</title>
        <authorList>
            <person name="Tourlousse D.M."/>
            <person name="Matsuura N."/>
            <person name="Sun L."/>
            <person name="Toyonaga M."/>
            <person name="Kuroda K."/>
            <person name="Ohashi A."/>
            <person name="Cruz R."/>
            <person name="Yamaguchi T."/>
            <person name="Sekiguchi Y."/>
        </authorList>
    </citation>
    <scope>NUCLEOTIDE SEQUENCE [LARGE SCALE GENOMIC DNA]</scope>
    <source>
        <strain evidence="2">TBC1</strain>
    </source>
</reference>
<evidence type="ECO:0000313" key="2">
    <source>
        <dbReference type="EMBL" id="GAP44206.1"/>
    </source>
</evidence>
<dbReference type="AlphaFoldDB" id="A0A0S7C249"/>
<gene>
    <name evidence="2" type="ORF">TBC1_126</name>
</gene>
<dbReference type="PROSITE" id="PS51831">
    <property type="entry name" value="HD"/>
    <property type="match status" value="1"/>
</dbReference>
<dbReference type="InterPro" id="IPR006674">
    <property type="entry name" value="HD_domain"/>
</dbReference>
<feature type="domain" description="HD" evidence="1">
    <location>
        <begin position="26"/>
        <end position="126"/>
    </location>
</feature>
<protein>
    <submittedName>
        <fullName evidence="2">Protein containing HD domain</fullName>
    </submittedName>
</protein>
<dbReference type="Proteomes" id="UP000053091">
    <property type="component" value="Unassembled WGS sequence"/>
</dbReference>
<dbReference type="InterPro" id="IPR003607">
    <property type="entry name" value="HD/PDEase_dom"/>
</dbReference>
<organism evidence="2">
    <name type="scientific">Lentimicrobium saccharophilum</name>
    <dbReference type="NCBI Taxonomy" id="1678841"/>
    <lineage>
        <taxon>Bacteria</taxon>
        <taxon>Pseudomonadati</taxon>
        <taxon>Bacteroidota</taxon>
        <taxon>Bacteroidia</taxon>
        <taxon>Bacteroidales</taxon>
        <taxon>Lentimicrobiaceae</taxon>
        <taxon>Lentimicrobium</taxon>
    </lineage>
</organism>
<proteinExistence type="predicted"/>
<keyword evidence="3" id="KW-1185">Reference proteome</keyword>
<dbReference type="Pfam" id="PF01966">
    <property type="entry name" value="HD"/>
    <property type="match status" value="1"/>
</dbReference>
<dbReference type="CDD" id="cd00077">
    <property type="entry name" value="HDc"/>
    <property type="match status" value="1"/>
</dbReference>
<accession>A0A0S7C249</accession>
<dbReference type="SUPFAM" id="SSF109604">
    <property type="entry name" value="HD-domain/PDEase-like"/>
    <property type="match status" value="1"/>
</dbReference>
<name>A0A0S7C249_9BACT</name>
<dbReference type="EMBL" id="DF968183">
    <property type="protein sequence ID" value="GAP44206.1"/>
    <property type="molecule type" value="Genomic_DNA"/>
</dbReference>